<dbReference type="SMART" id="SM00033">
    <property type="entry name" value="CH"/>
    <property type="match status" value="1"/>
</dbReference>
<gene>
    <name evidence="6" type="ORF">GSONMT00049361001</name>
</gene>
<dbReference type="InterPro" id="IPR036872">
    <property type="entry name" value="CH_dom_sf"/>
</dbReference>
<evidence type="ECO:0000313" key="7">
    <source>
        <dbReference type="Proteomes" id="UP000193380"/>
    </source>
</evidence>
<accession>A0A060YXC5</accession>
<dbReference type="InterPro" id="IPR001715">
    <property type="entry name" value="CH_dom"/>
</dbReference>
<protein>
    <recommendedName>
        <fullName evidence="5">Calponin-homology (CH) domain-containing protein</fullName>
    </recommendedName>
</protein>
<proteinExistence type="predicted"/>
<dbReference type="InterPro" id="IPR039959">
    <property type="entry name" value="Fimbrin/Plastin"/>
</dbReference>
<dbReference type="GO" id="GO:0051639">
    <property type="term" value="P:actin filament network formation"/>
    <property type="evidence" value="ECO:0007669"/>
    <property type="project" value="TreeGrafter"/>
</dbReference>
<keyword evidence="1" id="KW-0479">Metal-binding</keyword>
<evidence type="ECO:0000256" key="4">
    <source>
        <dbReference type="ARBA" id="ARBA00023203"/>
    </source>
</evidence>
<evidence type="ECO:0000256" key="1">
    <source>
        <dbReference type="ARBA" id="ARBA00022723"/>
    </source>
</evidence>
<dbReference type="GO" id="GO:0051015">
    <property type="term" value="F:actin filament binding"/>
    <property type="evidence" value="ECO:0007669"/>
    <property type="project" value="InterPro"/>
</dbReference>
<evidence type="ECO:0000313" key="6">
    <source>
        <dbReference type="EMBL" id="CDQ93680.1"/>
    </source>
</evidence>
<dbReference type="GO" id="GO:0032432">
    <property type="term" value="C:actin filament bundle"/>
    <property type="evidence" value="ECO:0007669"/>
    <property type="project" value="TreeGrafter"/>
</dbReference>
<dbReference type="PANTHER" id="PTHR19961">
    <property type="entry name" value="FIMBRIN/PLASTIN"/>
    <property type="match status" value="1"/>
</dbReference>
<dbReference type="SUPFAM" id="SSF47576">
    <property type="entry name" value="Calponin-homology domain, CH-domain"/>
    <property type="match status" value="1"/>
</dbReference>
<reference evidence="6" key="1">
    <citation type="journal article" date="2014" name="Nat. Commun.">
        <title>The rainbow trout genome provides novel insights into evolution after whole-genome duplication in vertebrates.</title>
        <authorList>
            <person name="Berthelot C."/>
            <person name="Brunet F."/>
            <person name="Chalopin D."/>
            <person name="Juanchich A."/>
            <person name="Bernard M."/>
            <person name="Noel B."/>
            <person name="Bento P."/>
            <person name="Da Silva C."/>
            <person name="Labadie K."/>
            <person name="Alberti A."/>
            <person name="Aury J.M."/>
            <person name="Louis A."/>
            <person name="Dehais P."/>
            <person name="Bardou P."/>
            <person name="Montfort J."/>
            <person name="Klopp C."/>
            <person name="Cabau C."/>
            <person name="Gaspin C."/>
            <person name="Thorgaard G.H."/>
            <person name="Boussaha M."/>
            <person name="Quillet E."/>
            <person name="Guyomard R."/>
            <person name="Galiana D."/>
            <person name="Bobe J."/>
            <person name="Volff J.N."/>
            <person name="Genet C."/>
            <person name="Wincker P."/>
            <person name="Jaillon O."/>
            <person name="Roest Crollius H."/>
            <person name="Guiguen Y."/>
        </authorList>
    </citation>
    <scope>NUCLEOTIDE SEQUENCE [LARGE SCALE GENOMIC DNA]</scope>
</reference>
<keyword evidence="2" id="KW-0677">Repeat</keyword>
<feature type="non-terminal residue" evidence="6">
    <location>
        <position position="1"/>
    </location>
</feature>
<dbReference type="GO" id="GO:0046872">
    <property type="term" value="F:metal ion binding"/>
    <property type="evidence" value="ECO:0007669"/>
    <property type="project" value="UniProtKB-KW"/>
</dbReference>
<dbReference type="STRING" id="8022.A0A060YXC5"/>
<dbReference type="PANTHER" id="PTHR19961:SF27">
    <property type="entry name" value="PLASTIN-1"/>
    <property type="match status" value="1"/>
</dbReference>
<dbReference type="GO" id="GO:0005884">
    <property type="term" value="C:actin filament"/>
    <property type="evidence" value="ECO:0007669"/>
    <property type="project" value="TreeGrafter"/>
</dbReference>
<dbReference type="GO" id="GO:0051017">
    <property type="term" value="P:actin filament bundle assembly"/>
    <property type="evidence" value="ECO:0007669"/>
    <property type="project" value="InterPro"/>
</dbReference>
<evidence type="ECO:0000259" key="5">
    <source>
        <dbReference type="PROSITE" id="PS50021"/>
    </source>
</evidence>
<feature type="domain" description="Calponin-homology (CH)" evidence="5">
    <location>
        <begin position="14"/>
        <end position="120"/>
    </location>
</feature>
<dbReference type="PaxDb" id="8022-A0A060YXC5"/>
<name>A0A060YXC5_ONCMY</name>
<evidence type="ECO:0000256" key="3">
    <source>
        <dbReference type="ARBA" id="ARBA00022837"/>
    </source>
</evidence>
<keyword evidence="4" id="KW-0009">Actin-binding</keyword>
<evidence type="ECO:0000256" key="2">
    <source>
        <dbReference type="ARBA" id="ARBA00022737"/>
    </source>
</evidence>
<dbReference type="GO" id="GO:0005737">
    <property type="term" value="C:cytoplasm"/>
    <property type="evidence" value="ECO:0007669"/>
    <property type="project" value="TreeGrafter"/>
</dbReference>
<organism evidence="6 7">
    <name type="scientific">Oncorhynchus mykiss</name>
    <name type="common">Rainbow trout</name>
    <name type="synonym">Salmo gairdneri</name>
    <dbReference type="NCBI Taxonomy" id="8022"/>
    <lineage>
        <taxon>Eukaryota</taxon>
        <taxon>Metazoa</taxon>
        <taxon>Chordata</taxon>
        <taxon>Craniata</taxon>
        <taxon>Vertebrata</taxon>
        <taxon>Euteleostomi</taxon>
        <taxon>Actinopterygii</taxon>
        <taxon>Neopterygii</taxon>
        <taxon>Teleostei</taxon>
        <taxon>Protacanthopterygii</taxon>
        <taxon>Salmoniformes</taxon>
        <taxon>Salmonidae</taxon>
        <taxon>Salmoninae</taxon>
        <taxon>Oncorhynchus</taxon>
    </lineage>
</organism>
<dbReference type="AlphaFoldDB" id="A0A060YXC5"/>
<dbReference type="FunFam" id="1.10.418.10:FF:000010">
    <property type="entry name" value="Plastin-3 isoform 1"/>
    <property type="match status" value="1"/>
</dbReference>
<dbReference type="Gene3D" id="1.10.418.10">
    <property type="entry name" value="Calponin-like domain"/>
    <property type="match status" value="1"/>
</dbReference>
<dbReference type="EMBL" id="FR915755">
    <property type="protein sequence ID" value="CDQ93680.1"/>
    <property type="molecule type" value="Genomic_DNA"/>
</dbReference>
<reference evidence="6" key="2">
    <citation type="submission" date="2014-03" db="EMBL/GenBank/DDBJ databases">
        <authorList>
            <person name="Genoscope - CEA"/>
        </authorList>
    </citation>
    <scope>NUCLEOTIDE SEQUENCE</scope>
</reference>
<dbReference type="PROSITE" id="PS50021">
    <property type="entry name" value="CH"/>
    <property type="match status" value="1"/>
</dbReference>
<dbReference type="Proteomes" id="UP000193380">
    <property type="component" value="Unassembled WGS sequence"/>
</dbReference>
<sequence>GCVLCSAHCVHVNSFNVCVCVNSSNLHLCVCVCVCVLQDKLISTSLPVIDLLDTIAPKSIKEELVKRGELSDADKLNNAKYAITVSRKIGARVYALPDDLVEVKPKMVLTVFACLMGRGMKKADG</sequence>
<dbReference type="Pfam" id="PF00307">
    <property type="entry name" value="CH"/>
    <property type="match status" value="1"/>
</dbReference>
<keyword evidence="3" id="KW-0106">Calcium</keyword>